<sequence length="221" mass="24773">MSVIRVSESDKAQEIALEFESKGYTVFIGPSSENIPFKLHNYQPDLIAIKDNGGVVVEVKASLKRLPVQKFHEIAQQVSSHQGWKFALVTLDDPVSKVISIAETDLPDPNVLKENLKDITTLVAMGMLSIALISLWIQIESWLRIKARLADLPLDLLQPQRLINHLYSDGELSMSQTDQLKELMQLRNKVVHGFDANFAEKQLEDGMVLLHEIISSVESMG</sequence>
<keyword evidence="3" id="KW-1185">Reference proteome</keyword>
<dbReference type="InterPro" id="IPR011335">
    <property type="entry name" value="Restrct_endonuc-II-like"/>
</dbReference>
<evidence type="ECO:0000313" key="2">
    <source>
        <dbReference type="EMBL" id="MBE9030616.1"/>
    </source>
</evidence>
<protein>
    <recommendedName>
        <fullName evidence="1">REase AHJR-like domain-containing protein</fullName>
    </recommendedName>
</protein>
<reference evidence="2" key="1">
    <citation type="submission" date="2020-10" db="EMBL/GenBank/DDBJ databases">
        <authorList>
            <person name="Castelo-Branco R."/>
            <person name="Eusebio N."/>
            <person name="Adriana R."/>
            <person name="Vieira A."/>
            <person name="Brugerolle De Fraissinette N."/>
            <person name="Rezende De Castro R."/>
            <person name="Schneider M.P."/>
            <person name="Vasconcelos V."/>
            <person name="Leao P.N."/>
        </authorList>
    </citation>
    <scope>NUCLEOTIDE SEQUENCE</scope>
    <source>
        <strain evidence="2">LEGE 11480</strain>
    </source>
</reference>
<proteinExistence type="predicted"/>
<organism evidence="2 3">
    <name type="scientific">Romeriopsis navalis LEGE 11480</name>
    <dbReference type="NCBI Taxonomy" id="2777977"/>
    <lineage>
        <taxon>Bacteria</taxon>
        <taxon>Bacillati</taxon>
        <taxon>Cyanobacteriota</taxon>
        <taxon>Cyanophyceae</taxon>
        <taxon>Leptolyngbyales</taxon>
        <taxon>Leptolyngbyaceae</taxon>
        <taxon>Romeriopsis</taxon>
        <taxon>Romeriopsis navalis</taxon>
    </lineage>
</organism>
<accession>A0A928Z2Q1</accession>
<dbReference type="RefSeq" id="WP_264325446.1">
    <property type="nucleotide sequence ID" value="NZ_JADEXQ010000040.1"/>
</dbReference>
<dbReference type="InterPro" id="IPR040902">
    <property type="entry name" value="AHJR-like"/>
</dbReference>
<dbReference type="AlphaFoldDB" id="A0A928Z2Q1"/>
<dbReference type="Pfam" id="PF18743">
    <property type="entry name" value="AHJR-like"/>
    <property type="match status" value="1"/>
</dbReference>
<dbReference type="Proteomes" id="UP000625316">
    <property type="component" value="Unassembled WGS sequence"/>
</dbReference>
<dbReference type="SUPFAM" id="SSF52980">
    <property type="entry name" value="Restriction endonuclease-like"/>
    <property type="match status" value="1"/>
</dbReference>
<feature type="domain" description="REase AHJR-like" evidence="1">
    <location>
        <begin position="8"/>
        <end position="114"/>
    </location>
</feature>
<dbReference type="EMBL" id="JADEXQ010000040">
    <property type="protein sequence ID" value="MBE9030616.1"/>
    <property type="molecule type" value="Genomic_DNA"/>
</dbReference>
<name>A0A928Z2Q1_9CYAN</name>
<evidence type="ECO:0000259" key="1">
    <source>
        <dbReference type="Pfam" id="PF18743"/>
    </source>
</evidence>
<gene>
    <name evidence="2" type="ORF">IQ266_12830</name>
</gene>
<comment type="caution">
    <text evidence="2">The sequence shown here is derived from an EMBL/GenBank/DDBJ whole genome shotgun (WGS) entry which is preliminary data.</text>
</comment>
<evidence type="ECO:0000313" key="3">
    <source>
        <dbReference type="Proteomes" id="UP000625316"/>
    </source>
</evidence>